<dbReference type="InterPro" id="IPR002884">
    <property type="entry name" value="P_dom"/>
</dbReference>
<feature type="chain" id="PRO_5023062052" description="P/Homo B domain-containing protein" evidence="3">
    <location>
        <begin position="28"/>
        <end position="394"/>
    </location>
</feature>
<organism evidence="5 6">
    <name type="scientific">Aequorivita antarctica</name>
    <dbReference type="NCBI Taxonomy" id="153266"/>
    <lineage>
        <taxon>Bacteria</taxon>
        <taxon>Pseudomonadati</taxon>
        <taxon>Bacteroidota</taxon>
        <taxon>Flavobacteriia</taxon>
        <taxon>Flavobacteriales</taxon>
        <taxon>Flavobacteriaceae</taxon>
        <taxon>Aequorivita</taxon>
    </lineage>
</organism>
<keyword evidence="6" id="KW-1185">Reference proteome</keyword>
<evidence type="ECO:0000256" key="1">
    <source>
        <dbReference type="ARBA" id="ARBA00022670"/>
    </source>
</evidence>
<dbReference type="Pfam" id="PF01483">
    <property type="entry name" value="P_proprotein"/>
    <property type="match status" value="1"/>
</dbReference>
<dbReference type="PROSITE" id="PS51829">
    <property type="entry name" value="P_HOMO_B"/>
    <property type="match status" value="1"/>
</dbReference>
<evidence type="ECO:0000259" key="4">
    <source>
        <dbReference type="PROSITE" id="PS51829"/>
    </source>
</evidence>
<dbReference type="EMBL" id="VORT01000008">
    <property type="protein sequence ID" value="TXD72521.1"/>
    <property type="molecule type" value="Genomic_DNA"/>
</dbReference>
<proteinExistence type="predicted"/>
<dbReference type="GO" id="GO:0004252">
    <property type="term" value="F:serine-type endopeptidase activity"/>
    <property type="evidence" value="ECO:0007669"/>
    <property type="project" value="InterPro"/>
</dbReference>
<evidence type="ECO:0000313" key="5">
    <source>
        <dbReference type="EMBL" id="TXD72521.1"/>
    </source>
</evidence>
<sequence length="394" mass="41989">MKNMYTPQRWAFLFCFLFFLFSFNGFAQVGIGTLTPESTLDVRAVNHNGAVTATDGILAPRVNSLAIGGSQDGQLVYLIADTGNFKKGFHYWTGSAWKPFSLYSSSGLAESVVAPDAVIPPPIASFTNSTSIGIPDGGFVDRTFNVSGISGNTTLVTILVNLTHPYDRDLWIDLIAPTGQILVLSAYNGGSGDNYTNTNFMDAATNNINTGTAPFTGNFIPQGVMAYPTSISALAGFNGLNPNGTWTLRVWDDYTPDAGIFNSAILSISGSTPSTWVSLGEVAINYLDDTAIIVQSTYSGDPVDLSGVKTALTRSTASVATGISAASLPGTILNYASASPSGTGNVWVNTFNQTRNIGLTNNTTYYYQLWRQGNIETPTASNETFSIVPMRIQQ</sequence>
<feature type="signal peptide" evidence="3">
    <location>
        <begin position="1"/>
        <end position="27"/>
    </location>
</feature>
<accession>A0A5C6YZA2</accession>
<dbReference type="OrthoDB" id="1488700at2"/>
<comment type="caution">
    <text evidence="5">The sequence shown here is derived from an EMBL/GenBank/DDBJ whole genome shotgun (WGS) entry which is preliminary data.</text>
</comment>
<dbReference type="Gene3D" id="2.60.120.260">
    <property type="entry name" value="Galactose-binding domain-like"/>
    <property type="match status" value="1"/>
</dbReference>
<keyword evidence="1" id="KW-0645">Protease</keyword>
<dbReference type="RefSeq" id="WP_111844982.1">
    <property type="nucleotide sequence ID" value="NZ_UEGI01000011.1"/>
</dbReference>
<protein>
    <recommendedName>
        <fullName evidence="4">P/Homo B domain-containing protein</fullName>
    </recommendedName>
</protein>
<dbReference type="GO" id="GO:0006508">
    <property type="term" value="P:proteolysis"/>
    <property type="evidence" value="ECO:0007669"/>
    <property type="project" value="UniProtKB-KW"/>
</dbReference>
<evidence type="ECO:0000256" key="3">
    <source>
        <dbReference type="SAM" id="SignalP"/>
    </source>
</evidence>
<keyword evidence="2" id="KW-0378">Hydrolase</keyword>
<feature type="domain" description="P/Homo B" evidence="4">
    <location>
        <begin position="113"/>
        <end position="274"/>
    </location>
</feature>
<evidence type="ECO:0000313" key="6">
    <source>
        <dbReference type="Proteomes" id="UP000321497"/>
    </source>
</evidence>
<evidence type="ECO:0000256" key="2">
    <source>
        <dbReference type="ARBA" id="ARBA00022801"/>
    </source>
</evidence>
<dbReference type="AlphaFoldDB" id="A0A5C6YZA2"/>
<dbReference type="InterPro" id="IPR008979">
    <property type="entry name" value="Galactose-bd-like_sf"/>
</dbReference>
<keyword evidence="3" id="KW-0732">Signal</keyword>
<gene>
    <name evidence="5" type="ORF">ESU54_11955</name>
</gene>
<dbReference type="Proteomes" id="UP000321497">
    <property type="component" value="Unassembled WGS sequence"/>
</dbReference>
<name>A0A5C6YZA2_9FLAO</name>
<dbReference type="SUPFAM" id="SSF49785">
    <property type="entry name" value="Galactose-binding domain-like"/>
    <property type="match status" value="1"/>
</dbReference>
<reference evidence="5 6" key="1">
    <citation type="submission" date="2019-08" db="EMBL/GenBank/DDBJ databases">
        <title>Genome of Aequorivita antarctica SW49 (type strain).</title>
        <authorList>
            <person name="Bowman J.P."/>
        </authorList>
    </citation>
    <scope>NUCLEOTIDE SEQUENCE [LARGE SCALE GENOMIC DNA]</scope>
    <source>
        <strain evidence="5 6">SW49</strain>
    </source>
</reference>